<keyword evidence="2 7" id="KW-0812">Transmembrane</keyword>
<feature type="domain" description="FAD-binding FR-type" evidence="8">
    <location>
        <begin position="358"/>
        <end position="488"/>
    </location>
</feature>
<keyword evidence="4" id="KW-0560">Oxidoreductase</keyword>
<name>A0ABP0UJ54_9BRYO</name>
<evidence type="ECO:0000256" key="2">
    <source>
        <dbReference type="ARBA" id="ARBA00022692"/>
    </source>
</evidence>
<evidence type="ECO:0000256" key="4">
    <source>
        <dbReference type="ARBA" id="ARBA00023002"/>
    </source>
</evidence>
<dbReference type="InterPro" id="IPR039261">
    <property type="entry name" value="FNR_nucleotide-bd"/>
</dbReference>
<evidence type="ECO:0000313" key="10">
    <source>
        <dbReference type="Proteomes" id="UP001497512"/>
    </source>
</evidence>
<dbReference type="PANTHER" id="PTHR11972">
    <property type="entry name" value="NADPH OXIDASE"/>
    <property type="match status" value="1"/>
</dbReference>
<dbReference type="SFLD" id="SFLDG01168">
    <property type="entry name" value="Ferric_reductase_subgroup_(FRE"/>
    <property type="match status" value="1"/>
</dbReference>
<dbReference type="InterPro" id="IPR050369">
    <property type="entry name" value="RBOH/FRE"/>
</dbReference>
<feature type="transmembrane region" description="Helical" evidence="7">
    <location>
        <begin position="641"/>
        <end position="664"/>
    </location>
</feature>
<feature type="region of interest" description="Disordered" evidence="6">
    <location>
        <begin position="673"/>
        <end position="692"/>
    </location>
</feature>
<dbReference type="EMBL" id="OZ019896">
    <property type="protein sequence ID" value="CAK9222641.1"/>
    <property type="molecule type" value="Genomic_DNA"/>
</dbReference>
<keyword evidence="3 7" id="KW-1133">Transmembrane helix</keyword>
<evidence type="ECO:0000256" key="3">
    <source>
        <dbReference type="ARBA" id="ARBA00022989"/>
    </source>
</evidence>
<evidence type="ECO:0000259" key="8">
    <source>
        <dbReference type="PROSITE" id="PS51384"/>
    </source>
</evidence>
<dbReference type="Proteomes" id="UP001497512">
    <property type="component" value="Chromosome 4"/>
</dbReference>
<dbReference type="SFLD" id="SFLDS00052">
    <property type="entry name" value="Ferric_Reductase_Domain"/>
    <property type="match status" value="1"/>
</dbReference>
<feature type="transmembrane region" description="Helical" evidence="7">
    <location>
        <begin position="34"/>
        <end position="54"/>
    </location>
</feature>
<dbReference type="InterPro" id="IPR017927">
    <property type="entry name" value="FAD-bd_FR_type"/>
</dbReference>
<dbReference type="CDD" id="cd06186">
    <property type="entry name" value="NOX_Duox_like_FAD_NADP"/>
    <property type="match status" value="1"/>
</dbReference>
<feature type="transmembrane region" description="Helical" evidence="7">
    <location>
        <begin position="311"/>
        <end position="328"/>
    </location>
</feature>
<dbReference type="Gene3D" id="3.40.50.80">
    <property type="entry name" value="Nucleotide-binding domain of ferredoxin-NADP reductase (FNR) module"/>
    <property type="match status" value="2"/>
</dbReference>
<dbReference type="InterPro" id="IPR013112">
    <property type="entry name" value="FAD-bd_8"/>
</dbReference>
<evidence type="ECO:0000256" key="5">
    <source>
        <dbReference type="ARBA" id="ARBA00023136"/>
    </source>
</evidence>
<dbReference type="PROSITE" id="PS51384">
    <property type="entry name" value="FAD_FR"/>
    <property type="match status" value="1"/>
</dbReference>
<sequence length="861" mass="94566">MAGCSSFYTLLRRFHSSCTTCSYTSDVVVVSVKALVWGLCWALFVWWVVLFVWLDLPPSATSSSVDQQNSFQLKVAHSSFFADENATASYVLYTAPFVVLAILALLYLELNKRFPAKSRTCSKAQRRWTRIYRCLWTQPLVVRGPMGVLTGIEILGIAGMLLALSWMFVKSAVPQFYLIDAAAADKLMSPADVGVKKWQLKLLTSSATLGRLIPFPMALLFLPVTRGSPILRMVDVPFEQAVKYHRWLGHLTMLLVSAHGITYAIFAGSMNSVYLLGEWKDNGISNLAGVIAMLAGTVMWVTSVPLMRKRFFNVFYSMHHLYLVYFAFSVWHVGWSQAGEFLGAIFLFFVDRFLRFVQSRRPVTGVSARLLPSGVIELSIPTHAGFRHNALSFMFLNIPGVSRIEWHPFSTTSSPLDGSSQMSVCIKPIGDWSLSLLTKLFSSSSAAPKSAQTSRTQISSSEKSATMSCPFAIGHLFAEGPYGHESNYFLRYRYLLLIGGGVGITPFLAILRDLLKRHELRQAGLPIDVQLIWCVRRRSELEVLSEIRYPSKLQPVLPGDYGAGIGIRDTQLSITVKGFITERSKEQPDRSNNSSTEAAVCQSDNTILIESPLAIKSECHASKSSHNNLSLSPVIPSKNPWMAAVIFASATGFVLISGLFHLYVVTPSICCSSDNSSRSSSSISSKNGGSSTKPNFPTALEVFLLFVSMFVGIVICGGGVILAWSKKQGYKQNALPCTAASALTMQMSKPAATNNREPAIAATRMNIQETAALDLVDVEANAVCEESLLDQCTIAQGTRPDFSEIFNGAAVKYQGDDVGVLVSGPEGLKASVAAECRRQNFTKPSWSNSTHFHFHSISFNL</sequence>
<feature type="transmembrane region" description="Helical" evidence="7">
    <location>
        <begin position="208"/>
        <end position="226"/>
    </location>
</feature>
<evidence type="ECO:0000256" key="1">
    <source>
        <dbReference type="ARBA" id="ARBA00004141"/>
    </source>
</evidence>
<feature type="transmembrane region" description="Helical" evidence="7">
    <location>
        <begin position="148"/>
        <end position="169"/>
    </location>
</feature>
<dbReference type="InterPro" id="IPR013130">
    <property type="entry name" value="Fe3_Rdtase_TM_dom"/>
</dbReference>
<feature type="transmembrane region" description="Helical" evidence="7">
    <location>
        <begin position="90"/>
        <end position="110"/>
    </location>
</feature>
<evidence type="ECO:0000313" key="9">
    <source>
        <dbReference type="EMBL" id="CAK9222641.1"/>
    </source>
</evidence>
<keyword evidence="5 7" id="KW-0472">Membrane</keyword>
<reference evidence="9" key="1">
    <citation type="submission" date="2024-02" db="EMBL/GenBank/DDBJ databases">
        <authorList>
            <consortium name="ELIXIR-Norway"/>
            <consortium name="Elixir Norway"/>
        </authorList>
    </citation>
    <scope>NUCLEOTIDE SEQUENCE</scope>
</reference>
<organism evidence="9 10">
    <name type="scientific">Sphagnum troendelagicum</name>
    <dbReference type="NCBI Taxonomy" id="128251"/>
    <lineage>
        <taxon>Eukaryota</taxon>
        <taxon>Viridiplantae</taxon>
        <taxon>Streptophyta</taxon>
        <taxon>Embryophyta</taxon>
        <taxon>Bryophyta</taxon>
        <taxon>Sphagnophytina</taxon>
        <taxon>Sphagnopsida</taxon>
        <taxon>Sphagnales</taxon>
        <taxon>Sphagnaceae</taxon>
        <taxon>Sphagnum</taxon>
    </lineage>
</organism>
<feature type="transmembrane region" description="Helical" evidence="7">
    <location>
        <begin position="286"/>
        <end position="304"/>
    </location>
</feature>
<comment type="subcellular location">
    <subcellularLocation>
        <location evidence="1">Membrane</location>
        <topology evidence="1">Multi-pass membrane protein</topology>
    </subcellularLocation>
</comment>
<evidence type="ECO:0000256" key="7">
    <source>
        <dbReference type="SAM" id="Phobius"/>
    </source>
</evidence>
<dbReference type="SUPFAM" id="SSF52343">
    <property type="entry name" value="Ferredoxin reductase-like, C-terminal NADP-linked domain"/>
    <property type="match status" value="1"/>
</dbReference>
<dbReference type="Pfam" id="PF08030">
    <property type="entry name" value="NAD_binding_6"/>
    <property type="match status" value="1"/>
</dbReference>
<keyword evidence="10" id="KW-1185">Reference proteome</keyword>
<feature type="transmembrane region" description="Helical" evidence="7">
    <location>
        <begin position="492"/>
        <end position="511"/>
    </location>
</feature>
<dbReference type="PRINTS" id="PR00466">
    <property type="entry name" value="GP91PHOX"/>
</dbReference>
<dbReference type="InterPro" id="IPR000778">
    <property type="entry name" value="Cyt_b245_heavy_chain"/>
</dbReference>
<dbReference type="InterPro" id="IPR013121">
    <property type="entry name" value="Fe_red_NAD-bd_6"/>
</dbReference>
<dbReference type="Pfam" id="PF08022">
    <property type="entry name" value="FAD_binding_8"/>
    <property type="match status" value="1"/>
</dbReference>
<proteinExistence type="predicted"/>
<feature type="transmembrane region" description="Helical" evidence="7">
    <location>
        <begin position="702"/>
        <end position="724"/>
    </location>
</feature>
<feature type="compositionally biased region" description="Low complexity" evidence="6">
    <location>
        <begin position="673"/>
        <end position="691"/>
    </location>
</feature>
<gene>
    <name evidence="9" type="ORF">CSSPTR1EN2_LOCUS16260</name>
</gene>
<evidence type="ECO:0000256" key="6">
    <source>
        <dbReference type="SAM" id="MobiDB-lite"/>
    </source>
</evidence>
<dbReference type="PANTHER" id="PTHR11972:SF69">
    <property type="entry name" value="FERRIC REDUCTION OXIDASE 6-RELATED"/>
    <property type="match status" value="1"/>
</dbReference>
<feature type="transmembrane region" description="Helical" evidence="7">
    <location>
        <begin position="247"/>
        <end position="266"/>
    </location>
</feature>
<dbReference type="Pfam" id="PF01794">
    <property type="entry name" value="Ferric_reduct"/>
    <property type="match status" value="1"/>
</dbReference>
<protein>
    <recommendedName>
        <fullName evidence="8">FAD-binding FR-type domain-containing protein</fullName>
    </recommendedName>
</protein>
<accession>A0ABP0UJ54</accession>